<gene>
    <name evidence="2" type="ORF">BA896_012735</name>
</gene>
<sequence>MSVETAKVKAGLAENVRAVEGSAQKMAADLVAIRKGFENALDPLKNLTVKVGSLESNLAKAQSASFSLAKGLILGAAAGMSIDAIRGKVMGVIDSMAALKTTSEKTGSSVENLSKIGFFAKQAESDIDSVAAAIGKMSKGMAGADKETKGAGLALSFLGLKAKDLAGNLKDPAAMFMEIAKKLNEYEDGAGKAAIAQSLFGKAGADMLPTLKLMGEQGDIVAKATTEQATAARQYQRDLAKLDAQKGLLFKTIAVSLLPTLSDFTSAMIDATKNTNLTNDAVKGLAENDSISDWADSAALGVARLVDVIMVIPSMLKAVSGSFSVVGAGLEVMGAKAVTMNPFLVASEIAQGRSPQAELNKALEERQKKLEDANKRWGTLWNDPANKMEQSILGRIAGRKTGSENSLDAMSDLLLGKNGPKKKLNFNTAGEDGEDDRAASAAALKLSKADLDARLNLEKTANARNAAIRKESLADMAELNRQGIASDTQLYVAKYNAAIAAGTDIAAVKQAEIDILAKYNGKDAAEKRAANGKISVLEAERVEALRASSAEAVALRKQYIFDSDKPAREAQAAADAEISATYKQIEALKEQYTNYGLLPEAITAISIAKLEKRAIDLEENEGSEAEIIINQRKLASLRALGAQQKKNSGQVEGGDVAKAKELLDILTAVDAATKSAAQGMAASFGTVGAAIGGLTTALSGYAVQQQAITAQLAVSTKDAHGDPTKIAKAQAAAAQQGAQAQVKSYGDMASAAKGFFKENSTGYKVMETAEKAFRAYEMAMAVESMVKKIFFKETEVAANLALNGSKLTGEAATTAASTGLAATEASAWGITAVVKAMASLPFPLNLAAGAATLAAVVAIGAKMVGGMSGGSGGGKSAADVQKVQGTGSVFGDSSAKSDSIRRSIEQLKANSDNMLPINQGMLTALQSIEASMAGLTNLVVRTPGLTDGTNMGIQTGTIAKSNGMSIASGAQIGSMIGGYIAGPLGIAIGAIGGAIIGASKASGVRRRKTSSIPACNTVGVCAGWRAARASLSTPASTRRNLAGLDCRRAPATRCRRKA</sequence>
<comment type="caution">
    <text evidence="2">The sequence shown here is derived from an EMBL/GenBank/DDBJ whole genome shotgun (WGS) entry which is preliminary data.</text>
</comment>
<organism evidence="2 3">
    <name type="scientific">Janthinobacterium lividum</name>
    <dbReference type="NCBI Taxonomy" id="29581"/>
    <lineage>
        <taxon>Bacteria</taxon>
        <taxon>Pseudomonadati</taxon>
        <taxon>Pseudomonadota</taxon>
        <taxon>Betaproteobacteria</taxon>
        <taxon>Burkholderiales</taxon>
        <taxon>Oxalobacteraceae</taxon>
        <taxon>Janthinobacterium</taxon>
    </lineage>
</organism>
<reference evidence="2 3" key="1">
    <citation type="submission" date="2016-10" db="EMBL/GenBank/DDBJ databases">
        <title>Updated version of Genome Assembly of Janthinobacterium lividum ERGS5:01.</title>
        <authorList>
            <person name="Kumar R."/>
            <person name="Acharya V."/>
            <person name="Singh D."/>
        </authorList>
    </citation>
    <scope>NUCLEOTIDE SEQUENCE [LARGE SCALE GENOMIC DNA]</scope>
    <source>
        <strain evidence="2 3">ERGS5:01</strain>
    </source>
</reference>
<keyword evidence="1" id="KW-0812">Transmembrane</keyword>
<name>A0A1E8PVB9_9BURK</name>
<feature type="transmembrane region" description="Helical" evidence="1">
    <location>
        <begin position="976"/>
        <end position="998"/>
    </location>
</feature>
<protein>
    <recommendedName>
        <fullName evidence="4">Phage-related minor tail protein</fullName>
    </recommendedName>
</protein>
<keyword evidence="1" id="KW-0472">Membrane</keyword>
<accession>A0A1E8PVB9</accession>
<evidence type="ECO:0000313" key="3">
    <source>
        <dbReference type="Proteomes" id="UP000092634"/>
    </source>
</evidence>
<evidence type="ECO:0000313" key="2">
    <source>
        <dbReference type="EMBL" id="OFJ49604.1"/>
    </source>
</evidence>
<dbReference type="Proteomes" id="UP000092634">
    <property type="component" value="Unassembled WGS sequence"/>
</dbReference>
<evidence type="ECO:0008006" key="4">
    <source>
        <dbReference type="Google" id="ProtNLM"/>
    </source>
</evidence>
<evidence type="ECO:0000256" key="1">
    <source>
        <dbReference type="SAM" id="Phobius"/>
    </source>
</evidence>
<dbReference type="EMBL" id="MAQB02000001">
    <property type="protein sequence ID" value="OFJ49604.1"/>
    <property type="molecule type" value="Genomic_DNA"/>
</dbReference>
<proteinExistence type="predicted"/>
<keyword evidence="1" id="KW-1133">Transmembrane helix</keyword>
<dbReference type="AlphaFoldDB" id="A0A1E8PVB9"/>